<evidence type="ECO:0000313" key="3">
    <source>
        <dbReference type="Proteomes" id="UP000510821"/>
    </source>
</evidence>
<keyword evidence="1" id="KW-0472">Membrane</keyword>
<feature type="transmembrane region" description="Helical" evidence="1">
    <location>
        <begin position="42"/>
        <end position="62"/>
    </location>
</feature>
<keyword evidence="1" id="KW-1133">Transmembrane helix</keyword>
<keyword evidence="1" id="KW-0812">Transmembrane</keyword>
<sequence>MVSLGGFSVGLNEKTLTAASLAIALVCLLLSMTSTGLGSLKIVAILASILFAAVDLLIYKWGYVILPYLTKILKVSEIRAGGFEVPPSQDVIIKNVGGIYYATLFLYTRFYESAAVGVEEQQVSYMELWERAISSVNFPFKFCIITYIEDILKFREDVETSRAAAQMKLGREREKPRPDPITIDKWERDVARQNEMLARLSSGEKPLGTLMYIMTSAVGVSADAAIVAVKAQANELKANFSNTLNVEITNLSGEDMKKCFEWEIAIPPAPKDLKASI</sequence>
<evidence type="ECO:0000256" key="1">
    <source>
        <dbReference type="SAM" id="Phobius"/>
    </source>
</evidence>
<organism evidence="2 3">
    <name type="scientific">Fermentimicrarchaeum limneticum</name>
    <dbReference type="NCBI Taxonomy" id="2795018"/>
    <lineage>
        <taxon>Archaea</taxon>
        <taxon>Candidatus Micrarchaeota</taxon>
        <taxon>Candidatus Fermentimicrarchaeales</taxon>
        <taxon>Candidatus Fermentimicrarchaeaceae</taxon>
        <taxon>Candidatus Fermentimicrarchaeum</taxon>
    </lineage>
</organism>
<accession>A0A7D5XGX2</accession>
<evidence type="ECO:0000313" key="2">
    <source>
        <dbReference type="EMBL" id="QLJ52212.1"/>
    </source>
</evidence>
<dbReference type="AlphaFoldDB" id="A0A7D5XGX2"/>
<protein>
    <submittedName>
        <fullName evidence="2">Uncharacterized protein</fullName>
    </submittedName>
</protein>
<dbReference type="Proteomes" id="UP000510821">
    <property type="component" value="Chromosome"/>
</dbReference>
<feature type="transmembrane region" description="Helical" evidence="1">
    <location>
        <begin position="16"/>
        <end position="35"/>
    </location>
</feature>
<dbReference type="EMBL" id="CP058998">
    <property type="protein sequence ID" value="QLJ52212.1"/>
    <property type="molecule type" value="Genomic_DNA"/>
</dbReference>
<reference evidence="3" key="1">
    <citation type="submission" date="2020-07" db="EMBL/GenBank/DDBJ databases">
        <title>Metabolic diversity and evolutionary history of the archaeal phylum ###Micrarchaeota### uncovered from a freshwater lake metagenome.</title>
        <authorList>
            <person name="Kadnikov V.V."/>
            <person name="Savvichev A.S."/>
            <person name="Mardanov A.V."/>
            <person name="Beletsky A.V."/>
            <person name="Chupakov A.V."/>
            <person name="Kokryatskaya N.M."/>
            <person name="Pimenov N.V."/>
            <person name="Ravin N.V."/>
        </authorList>
    </citation>
    <scope>NUCLEOTIDE SEQUENCE [LARGE SCALE GENOMIC DNA]</scope>
</reference>
<gene>
    <name evidence="2" type="ORF">Sv326_0037</name>
</gene>
<proteinExistence type="predicted"/>
<dbReference type="KEGG" id="flt:Sv326_0037"/>
<name>A0A7D5XGX2_FERL1</name>